<keyword evidence="3" id="KW-1185">Reference proteome</keyword>
<reference evidence="2" key="1">
    <citation type="journal article" date="2022" name="bioRxiv">
        <title>Sequencing and chromosome-scale assembly of the giantPleurodeles waltlgenome.</title>
        <authorList>
            <person name="Brown T."/>
            <person name="Elewa A."/>
            <person name="Iarovenko S."/>
            <person name="Subramanian E."/>
            <person name="Araus A.J."/>
            <person name="Petzold A."/>
            <person name="Susuki M."/>
            <person name="Suzuki K.-i.T."/>
            <person name="Hayashi T."/>
            <person name="Toyoda A."/>
            <person name="Oliveira C."/>
            <person name="Osipova E."/>
            <person name="Leigh N.D."/>
            <person name="Simon A."/>
            <person name="Yun M.H."/>
        </authorList>
    </citation>
    <scope>NUCLEOTIDE SEQUENCE</scope>
    <source>
        <strain evidence="2">20211129_DDA</strain>
        <tissue evidence="2">Liver</tissue>
    </source>
</reference>
<feature type="region of interest" description="Disordered" evidence="1">
    <location>
        <begin position="16"/>
        <end position="119"/>
    </location>
</feature>
<dbReference type="AlphaFoldDB" id="A0AAV7TU60"/>
<protein>
    <submittedName>
        <fullName evidence="2">Uncharacterized protein</fullName>
    </submittedName>
</protein>
<evidence type="ECO:0000313" key="2">
    <source>
        <dbReference type="EMBL" id="KAJ1180274.1"/>
    </source>
</evidence>
<accession>A0AAV7TU60</accession>
<dbReference type="EMBL" id="JANPWB010000006">
    <property type="protein sequence ID" value="KAJ1180274.1"/>
    <property type="molecule type" value="Genomic_DNA"/>
</dbReference>
<comment type="caution">
    <text evidence="2">The sequence shown here is derived from an EMBL/GenBank/DDBJ whole genome shotgun (WGS) entry which is preliminary data.</text>
</comment>
<name>A0AAV7TU60_PLEWA</name>
<sequence>MCHDARCSIAAFRWARSTAGGRPPDGIEHTAQASALAAPDQGGPEHERTHQDGPAPPQPRIQWGSSSPPFARSSLHRPGSGALQPGRSQAGERHSRCSSPSGDDPTDRRKEARSTPCRG</sequence>
<organism evidence="2 3">
    <name type="scientific">Pleurodeles waltl</name>
    <name type="common">Iberian ribbed newt</name>
    <dbReference type="NCBI Taxonomy" id="8319"/>
    <lineage>
        <taxon>Eukaryota</taxon>
        <taxon>Metazoa</taxon>
        <taxon>Chordata</taxon>
        <taxon>Craniata</taxon>
        <taxon>Vertebrata</taxon>
        <taxon>Euteleostomi</taxon>
        <taxon>Amphibia</taxon>
        <taxon>Batrachia</taxon>
        <taxon>Caudata</taxon>
        <taxon>Salamandroidea</taxon>
        <taxon>Salamandridae</taxon>
        <taxon>Pleurodelinae</taxon>
        <taxon>Pleurodeles</taxon>
    </lineage>
</organism>
<proteinExistence type="predicted"/>
<dbReference type="Proteomes" id="UP001066276">
    <property type="component" value="Chromosome 3_2"/>
</dbReference>
<evidence type="ECO:0000313" key="3">
    <source>
        <dbReference type="Proteomes" id="UP001066276"/>
    </source>
</evidence>
<evidence type="ECO:0000256" key="1">
    <source>
        <dbReference type="SAM" id="MobiDB-lite"/>
    </source>
</evidence>
<gene>
    <name evidence="2" type="ORF">NDU88_005496</name>
</gene>